<proteinExistence type="predicted"/>
<dbReference type="AlphaFoldDB" id="A0A814RQS7"/>
<evidence type="ECO:0000313" key="1">
    <source>
        <dbReference type="EMBL" id="CAF1136699.1"/>
    </source>
</evidence>
<comment type="caution">
    <text evidence="1">The sequence shown here is derived from an EMBL/GenBank/DDBJ whole genome shotgun (WGS) entry which is preliminary data.</text>
</comment>
<dbReference type="EMBL" id="CAJNOL010000609">
    <property type="protein sequence ID" value="CAF1136699.1"/>
    <property type="molecule type" value="Genomic_DNA"/>
</dbReference>
<organism evidence="1 2">
    <name type="scientific">Rotaria sordida</name>
    <dbReference type="NCBI Taxonomy" id="392033"/>
    <lineage>
        <taxon>Eukaryota</taxon>
        <taxon>Metazoa</taxon>
        <taxon>Spiralia</taxon>
        <taxon>Gnathifera</taxon>
        <taxon>Rotifera</taxon>
        <taxon>Eurotatoria</taxon>
        <taxon>Bdelloidea</taxon>
        <taxon>Philodinida</taxon>
        <taxon>Philodinidae</taxon>
        <taxon>Rotaria</taxon>
    </lineage>
</organism>
<accession>A0A814RQS7</accession>
<gene>
    <name evidence="1" type="ORF">JXQ802_LOCUS20993</name>
</gene>
<reference evidence="1" key="1">
    <citation type="submission" date="2021-02" db="EMBL/GenBank/DDBJ databases">
        <authorList>
            <person name="Nowell W R."/>
        </authorList>
    </citation>
    <scope>NUCLEOTIDE SEQUENCE</scope>
</reference>
<dbReference type="Proteomes" id="UP000663870">
    <property type="component" value="Unassembled WGS sequence"/>
</dbReference>
<sequence length="112" mass="13155">MDSSVRINNHSLQKFILRDYCRLVSVQDIKTLITYIPNTSKIELKFYCNVPFISLIQYLSNSLSHLRRFDCYITECPIDSATSLTNIQQVHPCFNRITCPIQETNFRIFDTQ</sequence>
<keyword evidence="2" id="KW-1185">Reference proteome</keyword>
<name>A0A814RQS7_9BILA</name>
<protein>
    <submittedName>
        <fullName evidence="1">Uncharacterized protein</fullName>
    </submittedName>
</protein>
<evidence type="ECO:0000313" key="2">
    <source>
        <dbReference type="Proteomes" id="UP000663870"/>
    </source>
</evidence>